<evidence type="ECO:0000313" key="1">
    <source>
        <dbReference type="EMBL" id="RWS07874.1"/>
    </source>
</evidence>
<evidence type="ECO:0000313" key="2">
    <source>
        <dbReference type="Proteomes" id="UP000285301"/>
    </source>
</evidence>
<accession>A0A443QXY7</accession>
<protein>
    <submittedName>
        <fullName evidence="1">Uncharacterized protein</fullName>
    </submittedName>
</protein>
<reference evidence="1 2" key="1">
    <citation type="journal article" date="2018" name="Gigascience">
        <title>Genomes of trombidid mites reveal novel predicted allergens and laterally-transferred genes associated with secondary metabolism.</title>
        <authorList>
            <person name="Dong X."/>
            <person name="Chaisiri K."/>
            <person name="Xia D."/>
            <person name="Armstrong S.D."/>
            <person name="Fang Y."/>
            <person name="Donnelly M.J."/>
            <person name="Kadowaki T."/>
            <person name="McGarry J.W."/>
            <person name="Darby A.C."/>
            <person name="Makepeace B.L."/>
        </authorList>
    </citation>
    <scope>NUCLEOTIDE SEQUENCE [LARGE SCALE GENOMIC DNA]</scope>
    <source>
        <strain evidence="1">UoL-WK</strain>
    </source>
</reference>
<organism evidence="1 2">
    <name type="scientific">Dinothrombium tinctorium</name>
    <dbReference type="NCBI Taxonomy" id="1965070"/>
    <lineage>
        <taxon>Eukaryota</taxon>
        <taxon>Metazoa</taxon>
        <taxon>Ecdysozoa</taxon>
        <taxon>Arthropoda</taxon>
        <taxon>Chelicerata</taxon>
        <taxon>Arachnida</taxon>
        <taxon>Acari</taxon>
        <taxon>Acariformes</taxon>
        <taxon>Trombidiformes</taxon>
        <taxon>Prostigmata</taxon>
        <taxon>Anystina</taxon>
        <taxon>Parasitengona</taxon>
        <taxon>Trombidioidea</taxon>
        <taxon>Trombidiidae</taxon>
        <taxon>Dinothrombium</taxon>
    </lineage>
</organism>
<gene>
    <name evidence="1" type="ORF">B4U79_11787</name>
</gene>
<sequence length="30" mass="3630">MMDLLYPPPQMKNFAPSLEDYLNLNFGFHW</sequence>
<keyword evidence="2" id="KW-1185">Reference proteome</keyword>
<dbReference type="AlphaFoldDB" id="A0A443QXY7"/>
<dbReference type="Proteomes" id="UP000285301">
    <property type="component" value="Unassembled WGS sequence"/>
</dbReference>
<dbReference type="EMBL" id="NCKU01003255">
    <property type="protein sequence ID" value="RWS07874.1"/>
    <property type="molecule type" value="Genomic_DNA"/>
</dbReference>
<comment type="caution">
    <text evidence="1">The sequence shown here is derived from an EMBL/GenBank/DDBJ whole genome shotgun (WGS) entry which is preliminary data.</text>
</comment>
<proteinExistence type="predicted"/>
<name>A0A443QXY7_9ACAR</name>